<evidence type="ECO:0000256" key="1">
    <source>
        <dbReference type="SAM" id="Phobius"/>
    </source>
</evidence>
<evidence type="ECO:0000313" key="4">
    <source>
        <dbReference type="Proteomes" id="UP000331127"/>
    </source>
</evidence>
<feature type="transmembrane region" description="Helical" evidence="1">
    <location>
        <begin position="425"/>
        <end position="447"/>
    </location>
</feature>
<dbReference type="Proteomes" id="UP000331127">
    <property type="component" value="Unassembled WGS sequence"/>
</dbReference>
<protein>
    <submittedName>
        <fullName evidence="3">Uncharacterized protein</fullName>
    </submittedName>
</protein>
<feature type="transmembrane region" description="Helical" evidence="1">
    <location>
        <begin position="568"/>
        <end position="588"/>
    </location>
</feature>
<proteinExistence type="predicted"/>
<feature type="transmembrane region" description="Helical" evidence="1">
    <location>
        <begin position="836"/>
        <end position="857"/>
    </location>
</feature>
<dbReference type="EMBL" id="BLAE01000023">
    <property type="protein sequence ID" value="GES10696.1"/>
    <property type="molecule type" value="Genomic_DNA"/>
</dbReference>
<feature type="transmembrane region" description="Helical" evidence="1">
    <location>
        <begin position="921"/>
        <end position="942"/>
    </location>
</feature>
<dbReference type="OrthoDB" id="3498585at2"/>
<reference evidence="3 4" key="1">
    <citation type="submission" date="2019-10" db="EMBL/GenBank/DDBJ databases">
        <title>Whole genome shotgun sequence of Acrocarpospora macrocephala NBRC 16266.</title>
        <authorList>
            <person name="Ichikawa N."/>
            <person name="Kimura A."/>
            <person name="Kitahashi Y."/>
            <person name="Komaki H."/>
            <person name="Oguchi A."/>
        </authorList>
    </citation>
    <scope>NUCLEOTIDE SEQUENCE [LARGE SCALE GENOMIC DNA]</scope>
    <source>
        <strain evidence="3 4">NBRC 16266</strain>
    </source>
</reference>
<dbReference type="AlphaFoldDB" id="A0A5M3WQE0"/>
<name>A0A5M3WQE0_9ACTN</name>
<accession>A0A5M3WQE0</accession>
<keyword evidence="1" id="KW-0812">Transmembrane</keyword>
<feature type="transmembrane region" description="Helical" evidence="1">
    <location>
        <begin position="802"/>
        <end position="824"/>
    </location>
</feature>
<dbReference type="RefSeq" id="WP_155356113.1">
    <property type="nucleotide sequence ID" value="NZ_BAAAHL010000037.1"/>
</dbReference>
<feature type="transmembrane region" description="Helical" evidence="1">
    <location>
        <begin position="657"/>
        <end position="682"/>
    </location>
</feature>
<comment type="caution">
    <text evidence="3">The sequence shown here is derived from an EMBL/GenBank/DDBJ whole genome shotgun (WGS) entry which is preliminary data.</text>
</comment>
<feature type="transmembrane region" description="Helical" evidence="1">
    <location>
        <begin position="459"/>
        <end position="480"/>
    </location>
</feature>
<keyword evidence="1" id="KW-1133">Transmembrane helix</keyword>
<organism evidence="3 4">
    <name type="scientific">Acrocarpospora macrocephala</name>
    <dbReference type="NCBI Taxonomy" id="150177"/>
    <lineage>
        <taxon>Bacteria</taxon>
        <taxon>Bacillati</taxon>
        <taxon>Actinomycetota</taxon>
        <taxon>Actinomycetes</taxon>
        <taxon>Streptosporangiales</taxon>
        <taxon>Streptosporangiaceae</taxon>
        <taxon>Acrocarpospora</taxon>
    </lineage>
</organism>
<gene>
    <name evidence="3" type="ORF">Amac_042930</name>
</gene>
<feature type="transmembrane region" description="Helical" evidence="1">
    <location>
        <begin position="486"/>
        <end position="503"/>
    </location>
</feature>
<feature type="transmembrane region" description="Helical" evidence="1">
    <location>
        <begin position="540"/>
        <end position="561"/>
    </location>
</feature>
<feature type="signal peptide" evidence="2">
    <location>
        <begin position="1"/>
        <end position="23"/>
    </location>
</feature>
<feature type="transmembrane region" description="Helical" evidence="1">
    <location>
        <begin position="877"/>
        <end position="900"/>
    </location>
</feature>
<keyword evidence="1" id="KW-0472">Membrane</keyword>
<evidence type="ECO:0000313" key="3">
    <source>
        <dbReference type="EMBL" id="GES10696.1"/>
    </source>
</evidence>
<feature type="transmembrane region" description="Helical" evidence="1">
    <location>
        <begin position="401"/>
        <end position="419"/>
    </location>
</feature>
<keyword evidence="4" id="KW-1185">Reference proteome</keyword>
<sequence>MRYTRVRLLIIAAAVAVIATAEAVAVFQLPAPPSVTEIHEPEEVAPEDEPTPPAPDVVVSPAKVPPDFEVAVTARCRGESAMAVSEMFQYSYSLSDVTSAGLATGTVYVGGNVPPGTYEVKVKCATGPLYGSAQLQVVPPPGGVTRGEGLTAMTRVTVTTAPRDEIEEALRPRFEEPADAIYVKIGVAHEWRLRADDPDLARLRSGAALTAPGFVEERLGEVAAFTEGADLSVQFGVPRLRIDPKSGQVVVTVTGAGYATCGQIGARSCRLSFWPPMPGEGITRPASHEIIVTAPGLMVMGVTGATPGAQEHDSIRFDGTRITRVVFGEDTPDSVAGVAAYLAGDSYGDVVLDPGETDMPPGEQMSWQFASALYAVVFLVIFAVMWTFVRSLGVVWWRRRDNWLLVLWVVIFYAAGAAAPDLTTGLTALIYGLLLGGLPVLVLVLAGRRMGPPPWPGSVLTLTSIAGALAGALLAGSGLAVLTETSWWLVILLPIAALLATTLRRTRRHAPMIAVLLLGTGVLVTVRIGQLGWAPGYATWSSLLALDVILLLGAGWAVAAGRWPARGFLWLGATLILAITVAMWQTQAESIPLIMSWDEFALLIPGVSVTAPLLLALLSVMLVVRLRRLGHSPAAVFAGEASSTMTLGLFLTQLVLALAYVSLTLAALVTIVIMWATVEWLLSGPAALRAKSGPDVTGEQHRALVRAMVGRRFARAALTDLLRQGRGRVAAGEMPVAVFEKQRRTLLRASDDATGPIDSDLALSTAAGRTPWQGAVAAFGVGLVLSIPFTTVRLIQTTSPDGWVPVLATASIAPLLCAIFGFFYPRVRGDQPLSKSLSLLLAAVVIALPSHVSSLVVTLTADPAAFVTPLPTPAEVLIGAVLAMGNLTVVCLGLGLFWEWRLLRLATEPWVRIRSLRSARAVAAPLTAVVIAAGTAVATALVNNAVAPLPTVSVTRPPAENP</sequence>
<feature type="transmembrane region" description="Helical" evidence="1">
    <location>
        <begin position="510"/>
        <end position="528"/>
    </location>
</feature>
<evidence type="ECO:0000256" key="2">
    <source>
        <dbReference type="SAM" id="SignalP"/>
    </source>
</evidence>
<feature type="transmembrane region" description="Helical" evidence="1">
    <location>
        <begin position="600"/>
        <end position="622"/>
    </location>
</feature>
<feature type="transmembrane region" description="Helical" evidence="1">
    <location>
        <begin position="634"/>
        <end position="651"/>
    </location>
</feature>
<feature type="chain" id="PRO_5024274437" evidence="2">
    <location>
        <begin position="24"/>
        <end position="962"/>
    </location>
</feature>
<feature type="transmembrane region" description="Helical" evidence="1">
    <location>
        <begin position="367"/>
        <end position="389"/>
    </location>
</feature>
<feature type="transmembrane region" description="Helical" evidence="1">
    <location>
        <begin position="775"/>
        <end position="796"/>
    </location>
</feature>
<keyword evidence="2" id="KW-0732">Signal</keyword>